<dbReference type="Pfam" id="PF12838">
    <property type="entry name" value="Fer4_7"/>
    <property type="match status" value="1"/>
</dbReference>
<dbReference type="InterPro" id="IPR017896">
    <property type="entry name" value="4Fe4S_Fe-S-bd"/>
</dbReference>
<dbReference type="GO" id="GO:0009060">
    <property type="term" value="P:aerobic respiration"/>
    <property type="evidence" value="ECO:0007669"/>
    <property type="project" value="TreeGrafter"/>
</dbReference>
<dbReference type="PROSITE" id="PS51085">
    <property type="entry name" value="2FE2S_FER_2"/>
    <property type="match status" value="1"/>
</dbReference>
<dbReference type="GO" id="GO:0009055">
    <property type="term" value="F:electron transfer activity"/>
    <property type="evidence" value="ECO:0007669"/>
    <property type="project" value="InterPro"/>
</dbReference>
<dbReference type="GO" id="GO:0051537">
    <property type="term" value="F:2 iron, 2 sulfur cluster binding"/>
    <property type="evidence" value="ECO:0007669"/>
    <property type="project" value="InterPro"/>
</dbReference>
<evidence type="ECO:0000313" key="3">
    <source>
        <dbReference type="EMBL" id="EJW94429.1"/>
    </source>
</evidence>
<dbReference type="InterPro" id="IPR012675">
    <property type="entry name" value="Beta-grasp_dom_sf"/>
</dbReference>
<gene>
    <name evidence="3" type="ORF">EVA_17465</name>
</gene>
<dbReference type="InterPro" id="IPR006058">
    <property type="entry name" value="2Fe2S_fd_BS"/>
</dbReference>
<evidence type="ECO:0000259" key="2">
    <source>
        <dbReference type="PROSITE" id="PS51379"/>
    </source>
</evidence>
<sequence>MARNISFTVKYWKQNGPKDAGHFEQKEMTNIPDDTSFLEMLDILNEQLINEGKEPFVFDHDCREGICGMCSLYINGTPHGKTERGATTCQLYMRRFNDGDVITVEPWRSAAFPVIKDCMVDRSAFDKIQAAGGYVTVRTGQPQDANAILIPKADADEAMDCATCIGCGACVAACKNGSAMLFVSSKVSQFALLPQGRVEAAKRAKAMVAKMDELGFGNCTNTRACEAVCPKNESIANIARLNREFLKAKLAD</sequence>
<dbReference type="InterPro" id="IPR036010">
    <property type="entry name" value="2Fe-2S_ferredoxin-like_sf"/>
</dbReference>
<name>J9G4H3_9ZZZZ</name>
<dbReference type="SUPFAM" id="SSF46548">
    <property type="entry name" value="alpha-helical ferredoxin"/>
    <property type="match status" value="1"/>
</dbReference>
<dbReference type="PANTHER" id="PTHR11921">
    <property type="entry name" value="SUCCINATE DEHYDROGENASE IRON-SULFUR PROTEIN"/>
    <property type="match status" value="1"/>
</dbReference>
<dbReference type="InterPro" id="IPR001041">
    <property type="entry name" value="2Fe-2S_ferredoxin-type"/>
</dbReference>
<dbReference type="GO" id="GO:0022904">
    <property type="term" value="P:respiratory electron transport chain"/>
    <property type="evidence" value="ECO:0007669"/>
    <property type="project" value="TreeGrafter"/>
</dbReference>
<dbReference type="PANTHER" id="PTHR11921:SF41">
    <property type="entry name" value="SUCCINATE DEHYDROGENASE"/>
    <property type="match status" value="1"/>
</dbReference>
<dbReference type="InterPro" id="IPR009051">
    <property type="entry name" value="Helical_ferredxn"/>
</dbReference>
<reference evidence="3" key="1">
    <citation type="journal article" date="2012" name="PLoS ONE">
        <title>Gene sets for utilization of primary and secondary nutrition supplies in the distal gut of endangered iberian lynx.</title>
        <authorList>
            <person name="Alcaide M."/>
            <person name="Messina E."/>
            <person name="Richter M."/>
            <person name="Bargiela R."/>
            <person name="Peplies J."/>
            <person name="Huws S.A."/>
            <person name="Newbold C.J."/>
            <person name="Golyshin P.N."/>
            <person name="Simon M.A."/>
            <person name="Lopez G."/>
            <person name="Yakimov M.M."/>
            <person name="Ferrer M."/>
        </authorList>
    </citation>
    <scope>NUCLEOTIDE SEQUENCE</scope>
</reference>
<organism evidence="3">
    <name type="scientific">gut metagenome</name>
    <dbReference type="NCBI Taxonomy" id="749906"/>
    <lineage>
        <taxon>unclassified sequences</taxon>
        <taxon>metagenomes</taxon>
        <taxon>organismal metagenomes</taxon>
    </lineage>
</organism>
<dbReference type="Pfam" id="PF13085">
    <property type="entry name" value="Fer2_3"/>
    <property type="match status" value="1"/>
</dbReference>
<dbReference type="EMBL" id="AMCI01006382">
    <property type="protein sequence ID" value="EJW94429.1"/>
    <property type="molecule type" value="Genomic_DNA"/>
</dbReference>
<dbReference type="PROSITE" id="PS00197">
    <property type="entry name" value="2FE2S_FER_1"/>
    <property type="match status" value="1"/>
</dbReference>
<feature type="domain" description="2Fe-2S ferredoxin-type" evidence="1">
    <location>
        <begin position="3"/>
        <end position="108"/>
    </location>
</feature>
<evidence type="ECO:0000259" key="1">
    <source>
        <dbReference type="PROSITE" id="PS51085"/>
    </source>
</evidence>
<feature type="domain" description="4Fe-4S ferredoxin-type" evidence="2">
    <location>
        <begin position="155"/>
        <end position="185"/>
    </location>
</feature>
<dbReference type="Gene3D" id="3.10.20.30">
    <property type="match status" value="1"/>
</dbReference>
<comment type="caution">
    <text evidence="3">The sequence shown here is derived from an EMBL/GenBank/DDBJ whole genome shotgun (WGS) entry which is preliminary data.</text>
</comment>
<accession>J9G4H3</accession>
<dbReference type="InterPro" id="IPR050573">
    <property type="entry name" value="SDH/FRD_Iron-Sulfur"/>
</dbReference>
<dbReference type="SUPFAM" id="SSF54292">
    <property type="entry name" value="2Fe-2S ferredoxin-like"/>
    <property type="match status" value="1"/>
</dbReference>
<protein>
    <submittedName>
        <fullName evidence="3">Succinate dehydrogenase/fumarate reductase iron-sulfur subunit</fullName>
    </submittedName>
</protein>
<proteinExistence type="predicted"/>
<dbReference type="AlphaFoldDB" id="J9G4H3"/>
<dbReference type="InterPro" id="IPR025192">
    <property type="entry name" value="Succ_DH/fum_Rdtase_N"/>
</dbReference>
<dbReference type="NCBIfam" id="NF005746">
    <property type="entry name" value="PRK07570.1"/>
    <property type="match status" value="1"/>
</dbReference>
<dbReference type="Gene3D" id="1.10.1060.10">
    <property type="entry name" value="Alpha-helical ferredoxin"/>
    <property type="match status" value="1"/>
</dbReference>
<dbReference type="PROSITE" id="PS51379">
    <property type="entry name" value="4FE4S_FER_2"/>
    <property type="match status" value="1"/>
</dbReference>